<dbReference type="EMBL" id="LUEZ02000221">
    <property type="protein sequence ID" value="RDB15078.1"/>
    <property type="molecule type" value="Genomic_DNA"/>
</dbReference>
<feature type="region of interest" description="Disordered" evidence="1">
    <location>
        <begin position="1"/>
        <end position="93"/>
    </location>
</feature>
<sequence length="93" mass="10218">MPNIPPTQISPSHPKSLSPQDRRVSPLTPPDRCFHFPPSNASPPRPVPPSPLNALPFQSARRLSGDRKDSTLSKTNTITNDNLNNPTIRTNCL</sequence>
<feature type="compositionally biased region" description="Polar residues" evidence="1">
    <location>
        <begin position="1"/>
        <end position="19"/>
    </location>
</feature>
<evidence type="ECO:0000313" key="2">
    <source>
        <dbReference type="EMBL" id="RDB15078.1"/>
    </source>
</evidence>
<evidence type="ECO:0000313" key="3">
    <source>
        <dbReference type="Proteomes" id="UP000076154"/>
    </source>
</evidence>
<gene>
    <name evidence="2" type="ORF">Hypma_005422</name>
</gene>
<reference evidence="2" key="1">
    <citation type="submission" date="2018-04" db="EMBL/GenBank/DDBJ databases">
        <title>Whole genome sequencing of Hypsizygus marmoreus.</title>
        <authorList>
            <person name="Choi I.-G."/>
            <person name="Min B."/>
            <person name="Kim J.-G."/>
            <person name="Kim S."/>
            <person name="Oh Y.-L."/>
            <person name="Kong W.-S."/>
            <person name="Park H."/>
            <person name="Jeong J."/>
            <person name="Song E.-S."/>
        </authorList>
    </citation>
    <scope>NUCLEOTIDE SEQUENCE [LARGE SCALE GENOMIC DNA]</scope>
    <source>
        <strain evidence="2">51987-8</strain>
    </source>
</reference>
<dbReference type="Proteomes" id="UP000076154">
    <property type="component" value="Unassembled WGS sequence"/>
</dbReference>
<dbReference type="AlphaFoldDB" id="A0A369IZB9"/>
<proteinExistence type="predicted"/>
<comment type="caution">
    <text evidence="2">The sequence shown here is derived from an EMBL/GenBank/DDBJ whole genome shotgun (WGS) entry which is preliminary data.</text>
</comment>
<feature type="compositionally biased region" description="Polar residues" evidence="1">
    <location>
        <begin position="72"/>
        <end position="93"/>
    </location>
</feature>
<name>A0A369IZB9_HYPMA</name>
<organism evidence="2 3">
    <name type="scientific">Hypsizygus marmoreus</name>
    <name type="common">White beech mushroom</name>
    <name type="synonym">Agaricus marmoreus</name>
    <dbReference type="NCBI Taxonomy" id="39966"/>
    <lineage>
        <taxon>Eukaryota</taxon>
        <taxon>Fungi</taxon>
        <taxon>Dikarya</taxon>
        <taxon>Basidiomycota</taxon>
        <taxon>Agaricomycotina</taxon>
        <taxon>Agaricomycetes</taxon>
        <taxon>Agaricomycetidae</taxon>
        <taxon>Agaricales</taxon>
        <taxon>Tricholomatineae</taxon>
        <taxon>Lyophyllaceae</taxon>
        <taxon>Hypsizygus</taxon>
    </lineage>
</organism>
<keyword evidence="3" id="KW-1185">Reference proteome</keyword>
<dbReference type="InParanoid" id="A0A369IZB9"/>
<feature type="compositionally biased region" description="Pro residues" evidence="1">
    <location>
        <begin position="40"/>
        <end position="51"/>
    </location>
</feature>
<protein>
    <submittedName>
        <fullName evidence="2">Uncharacterized protein</fullName>
    </submittedName>
</protein>
<evidence type="ECO:0000256" key="1">
    <source>
        <dbReference type="SAM" id="MobiDB-lite"/>
    </source>
</evidence>
<accession>A0A369IZB9</accession>